<reference evidence="2 5" key="1">
    <citation type="submission" date="2019-11" db="EMBL/GenBank/DDBJ databases">
        <title>Epiphytic Pseudomonas syringae from cherry orchards.</title>
        <authorList>
            <person name="Hulin M.T."/>
        </authorList>
    </citation>
    <scope>NUCLEOTIDE SEQUENCE [LARGE SCALE GENOMIC DNA]</scope>
    <source>
        <strain evidence="2 5">PA-6-5B</strain>
    </source>
</reference>
<dbReference type="InterPro" id="IPR049757">
    <property type="entry name" value="T3SS_HrpP-like_C"/>
</dbReference>
<protein>
    <submittedName>
        <fullName evidence="3">Flagellar hook-length control protein FliK</fullName>
    </submittedName>
</protein>
<evidence type="ECO:0000313" key="2">
    <source>
        <dbReference type="EMBL" id="MCF5109856.1"/>
    </source>
</evidence>
<proteinExistence type="predicted"/>
<feature type="region of interest" description="Disordered" evidence="1">
    <location>
        <begin position="1"/>
        <end position="23"/>
    </location>
</feature>
<keyword evidence="3" id="KW-0282">Flagellum</keyword>
<dbReference type="CDD" id="cd17468">
    <property type="entry name" value="T3SS_HrpP_C"/>
    <property type="match status" value="1"/>
</dbReference>
<name>A0A7Y1MV22_9PSED</name>
<organism evidence="3 4">
    <name type="scientific">Pseudomonas gessardii</name>
    <dbReference type="NCBI Taxonomy" id="78544"/>
    <lineage>
        <taxon>Bacteria</taxon>
        <taxon>Pseudomonadati</taxon>
        <taxon>Pseudomonadota</taxon>
        <taxon>Gammaproteobacteria</taxon>
        <taxon>Pseudomonadales</taxon>
        <taxon>Pseudomonadaceae</taxon>
        <taxon>Pseudomonas</taxon>
    </lineage>
</organism>
<dbReference type="AlphaFoldDB" id="A0A7Y1MV22"/>
<dbReference type="OrthoDB" id="6965899at2"/>
<dbReference type="EMBL" id="WKED01000060">
    <property type="protein sequence ID" value="MCF5109856.1"/>
    <property type="molecule type" value="Genomic_DNA"/>
</dbReference>
<comment type="caution">
    <text evidence="3">The sequence shown here is derived from an EMBL/GenBank/DDBJ whole genome shotgun (WGS) entry which is preliminary data.</text>
</comment>
<dbReference type="EMBL" id="JAAQYP010000068">
    <property type="protein sequence ID" value="NNA98768.1"/>
    <property type="molecule type" value="Genomic_DNA"/>
</dbReference>
<dbReference type="Proteomes" id="UP000542111">
    <property type="component" value="Unassembled WGS sequence"/>
</dbReference>
<keyword evidence="3" id="KW-0966">Cell projection</keyword>
<feature type="compositionally biased region" description="Basic and acidic residues" evidence="1">
    <location>
        <begin position="8"/>
        <end position="23"/>
    </location>
</feature>
<evidence type="ECO:0000313" key="3">
    <source>
        <dbReference type="EMBL" id="NNA98768.1"/>
    </source>
</evidence>
<reference evidence="3 4" key="2">
    <citation type="journal article" date="2020" name="Front. Microbiol.">
        <title>Genetic Organization of the aprX-lipA2 Operon Affects the Proteolytic Potential of Pseudomonas Species in Milk.</title>
        <authorList>
            <person name="Maier C."/>
            <person name="Huptas C."/>
            <person name="von Neubeck M."/>
            <person name="Scherer S."/>
            <person name="Wenning M."/>
            <person name="Lucking G."/>
        </authorList>
    </citation>
    <scope>NUCLEOTIDE SEQUENCE [LARGE SCALE GENOMIC DNA]</scope>
    <source>
        <strain evidence="3 4">G4779</strain>
    </source>
</reference>
<keyword evidence="5" id="KW-1185">Reference proteome</keyword>
<evidence type="ECO:0000256" key="1">
    <source>
        <dbReference type="SAM" id="MobiDB-lite"/>
    </source>
</evidence>
<dbReference type="Proteomes" id="UP000814003">
    <property type="component" value="Unassembled WGS sequence"/>
</dbReference>
<sequence>MTQVPANKPERPRLREPRDDREPVMVGGMARELGQLFTHLLGDNEEGAGYGSATMGAAASADILMIEAMTGQLLPQIRGGVQWPLQALLYLPRLGRINASVRREQGAWSIELAAEQELTARWLGGVRQGCEERLAEGLGQPVNVHLVHVGTA</sequence>
<evidence type="ECO:0000313" key="4">
    <source>
        <dbReference type="Proteomes" id="UP000542111"/>
    </source>
</evidence>
<accession>A0A7Y1MV22</accession>
<dbReference type="GeneID" id="70101696"/>
<keyword evidence="3" id="KW-0969">Cilium</keyword>
<gene>
    <name evidence="2" type="ORF">GIW56_23815</name>
    <name evidence="3" type="ORF">HBO33_26790</name>
</gene>
<evidence type="ECO:0000313" key="5">
    <source>
        <dbReference type="Proteomes" id="UP000814003"/>
    </source>
</evidence>
<dbReference type="RefSeq" id="WP_090412805.1">
    <property type="nucleotide sequence ID" value="NZ_CBCRYT010000100.1"/>
</dbReference>